<feature type="compositionally biased region" description="Polar residues" evidence="6">
    <location>
        <begin position="149"/>
        <end position="158"/>
    </location>
</feature>
<dbReference type="Gene3D" id="1.25.40.20">
    <property type="entry name" value="Ankyrin repeat-containing domain"/>
    <property type="match status" value="1"/>
</dbReference>
<feature type="region of interest" description="Disordered" evidence="6">
    <location>
        <begin position="378"/>
        <end position="461"/>
    </location>
</feature>
<reference evidence="9" key="1">
    <citation type="journal article" date="2012" name="Nature">
        <title>A physical, genetic and functional sequence assembly of the barley genome.</title>
        <authorList>
            <consortium name="The International Barley Genome Sequencing Consortium"/>
            <person name="Mayer K.F."/>
            <person name="Waugh R."/>
            <person name="Brown J.W."/>
            <person name="Schulman A."/>
            <person name="Langridge P."/>
            <person name="Platzer M."/>
            <person name="Fincher G.B."/>
            <person name="Muehlbauer G.J."/>
            <person name="Sato K."/>
            <person name="Close T.J."/>
            <person name="Wise R.P."/>
            <person name="Stein N."/>
        </authorList>
    </citation>
    <scope>NUCLEOTIDE SEQUENCE [LARGE SCALE GENOMIC DNA]</scope>
    <source>
        <strain evidence="9">cv. Morex</strain>
    </source>
</reference>
<dbReference type="GeneID" id="123445765"/>
<feature type="compositionally biased region" description="Basic and acidic residues" evidence="6">
    <location>
        <begin position="490"/>
        <end position="499"/>
    </location>
</feature>
<feature type="compositionally biased region" description="Basic and acidic residues" evidence="6">
    <location>
        <begin position="159"/>
        <end position="176"/>
    </location>
</feature>
<dbReference type="Pfam" id="PF25512">
    <property type="entry name" value="zf-CCCH_AtC3H23"/>
    <property type="match status" value="1"/>
</dbReference>
<keyword evidence="3 5" id="KW-0862">Zinc</keyword>
<dbReference type="InterPro" id="IPR057444">
    <property type="entry name" value="Znf-CCCH_AtC3H23-like"/>
</dbReference>
<dbReference type="Gramene" id="HORVU.MOREX.r2.3HG0275710.1">
    <property type="protein sequence ID" value="HORVU.MOREX.r2.3HG0275710.1.CDS.1"/>
    <property type="gene ID" value="HORVU.MOREX.r2.3HG0275710"/>
</dbReference>
<reference evidence="8" key="2">
    <citation type="submission" date="2020-10" db="EMBL/GenBank/DDBJ databases">
        <authorList>
            <person name="Scholz U."/>
            <person name="Mascher M."/>
            <person name="Fiebig A."/>
        </authorList>
    </citation>
    <scope>NUCLEOTIDE SEQUENCE [LARGE SCALE GENOMIC DNA]</scope>
    <source>
        <strain evidence="8">cv. Morex</strain>
    </source>
</reference>
<name>A0A8I6XDW8_HORVV</name>
<evidence type="ECO:0000256" key="2">
    <source>
        <dbReference type="ARBA" id="ARBA00022771"/>
    </source>
</evidence>
<feature type="region of interest" description="Disordered" evidence="6">
    <location>
        <begin position="148"/>
        <end position="184"/>
    </location>
</feature>
<dbReference type="PANTHER" id="PTHR14493:SF157">
    <property type="entry name" value="C3H1-TYPE DOMAIN-CONTAINING PROTEIN"/>
    <property type="match status" value="1"/>
</dbReference>
<organism evidence="8 9">
    <name type="scientific">Hordeum vulgare subsp. vulgare</name>
    <name type="common">Domesticated barley</name>
    <dbReference type="NCBI Taxonomy" id="112509"/>
    <lineage>
        <taxon>Eukaryota</taxon>
        <taxon>Viridiplantae</taxon>
        <taxon>Streptophyta</taxon>
        <taxon>Embryophyta</taxon>
        <taxon>Tracheophyta</taxon>
        <taxon>Spermatophyta</taxon>
        <taxon>Magnoliopsida</taxon>
        <taxon>Liliopsida</taxon>
        <taxon>Poales</taxon>
        <taxon>Poaceae</taxon>
        <taxon>BOP clade</taxon>
        <taxon>Pooideae</taxon>
        <taxon>Triticodae</taxon>
        <taxon>Triticeae</taxon>
        <taxon>Hordeinae</taxon>
        <taxon>Hordeum</taxon>
    </lineage>
</organism>
<dbReference type="InterPro" id="IPR000571">
    <property type="entry name" value="Znf_CCCH"/>
</dbReference>
<evidence type="ECO:0000256" key="5">
    <source>
        <dbReference type="PROSITE-ProRule" id="PRU00723"/>
    </source>
</evidence>
<protein>
    <recommendedName>
        <fullName evidence="7">C3H1-type domain-containing protein</fullName>
    </recommendedName>
</protein>
<feature type="region of interest" description="Disordered" evidence="6">
    <location>
        <begin position="303"/>
        <end position="339"/>
    </location>
</feature>
<evidence type="ECO:0000313" key="9">
    <source>
        <dbReference type="Proteomes" id="UP000011116"/>
    </source>
</evidence>
<dbReference type="Gene3D" id="3.30.1370.210">
    <property type="match status" value="1"/>
</dbReference>
<keyword evidence="9" id="KW-1185">Reference proteome</keyword>
<evidence type="ECO:0000256" key="3">
    <source>
        <dbReference type="ARBA" id="ARBA00022833"/>
    </source>
</evidence>
<evidence type="ECO:0000256" key="1">
    <source>
        <dbReference type="ARBA" id="ARBA00022723"/>
    </source>
</evidence>
<feature type="compositionally biased region" description="Low complexity" evidence="6">
    <location>
        <begin position="304"/>
        <end position="334"/>
    </location>
</feature>
<accession>A0A8I6XDW8</accession>
<keyword evidence="4" id="KW-0238">DNA-binding</keyword>
<keyword evidence="2 5" id="KW-0863">Zinc-finger</keyword>
<keyword evidence="1 5" id="KW-0479">Metal-binding</keyword>
<proteinExistence type="predicted"/>
<feature type="domain" description="C3H1-type" evidence="7">
    <location>
        <begin position="236"/>
        <end position="265"/>
    </location>
</feature>
<dbReference type="KEGG" id="hvg:123445765"/>
<dbReference type="Gramene" id="HORVU.MOREX.r3.3HG0331020.1">
    <property type="protein sequence ID" value="HORVU.MOREX.r3.3HG0331020.1.CDS1"/>
    <property type="gene ID" value="HORVU.MOREX.r3.3HG0331020"/>
</dbReference>
<dbReference type="Proteomes" id="UP000011116">
    <property type="component" value="Chromosome 3H"/>
</dbReference>
<evidence type="ECO:0000256" key="4">
    <source>
        <dbReference type="ARBA" id="ARBA00023125"/>
    </source>
</evidence>
<dbReference type="GO" id="GO:0008270">
    <property type="term" value="F:zinc ion binding"/>
    <property type="evidence" value="ECO:0007669"/>
    <property type="project" value="UniProtKB-KW"/>
</dbReference>
<dbReference type="RefSeq" id="XP_044978736.1">
    <property type="nucleotide sequence ID" value="XM_045122801.1"/>
</dbReference>
<dbReference type="PANTHER" id="PTHR14493">
    <property type="entry name" value="UNKEMPT FAMILY MEMBER"/>
    <property type="match status" value="1"/>
</dbReference>
<dbReference type="EnsemblPlants" id="HORVU.MOREX.r3.3HG0331020.1">
    <property type="protein sequence ID" value="HORVU.MOREX.r3.3HG0331020.1.CDS1"/>
    <property type="gene ID" value="HORVU.MOREX.r3.3HG0331020"/>
</dbReference>
<dbReference type="InterPro" id="IPR045234">
    <property type="entry name" value="Unkempt-like"/>
</dbReference>
<evidence type="ECO:0000256" key="6">
    <source>
        <dbReference type="SAM" id="MobiDB-lite"/>
    </source>
</evidence>
<dbReference type="AlphaFoldDB" id="A0A8I6XDW8"/>
<evidence type="ECO:0000313" key="8">
    <source>
        <dbReference type="EnsemblPlants" id="HORVU.MOREX.r3.3HG0331020.1.CDS1"/>
    </source>
</evidence>
<evidence type="ECO:0000259" key="7">
    <source>
        <dbReference type="PROSITE" id="PS50103"/>
    </source>
</evidence>
<feature type="region of interest" description="Disordered" evidence="6">
    <location>
        <begin position="480"/>
        <end position="502"/>
    </location>
</feature>
<feature type="zinc finger region" description="C3H1-type" evidence="5">
    <location>
        <begin position="236"/>
        <end position="265"/>
    </location>
</feature>
<dbReference type="PROSITE" id="PS50103">
    <property type="entry name" value="ZF_C3H1"/>
    <property type="match status" value="1"/>
</dbReference>
<gene>
    <name evidence="8" type="primary">LOC123445765</name>
</gene>
<sequence length="526" mass="57721">MCPGLRNLAAAMPPSAHDHPSSYLLELAADDDLPAFRRAVQEDNLSLVAASPWYGPSPKSTNNNNTPQLALHLRTPAMVAALYGSTTVLSYVLSIAPSEAARASASDGATPLLLAHQGRAPSAPHAARLLLTAGASSSSLLALQAHPLNHQNQNQNSPTKKDSPPDSRRTTTKKDYSSASDSQTEDINAGVFATDDFRMYSFKVNPCSRAYTHDWTECPFAHPGENARRRDPRRVPYSCVPCPDFRRDPAACRKGDACEYAHGVFESWLHPAQYRTRLCKDEVGCPRRICFFAHGARQLRAVNPSAASMASPSPTSSSPPRSSRPAALTASLSSRDLDLDADNQAQYARRMMMARANSPPDYSPDLVAAYVQALSSLQQQQHQQNQQQQHQQQNQHQQQHQQNQHQQHQQQHQQSMGMGGLSARAAAFTNRSQTFVHRSPSPAPARSFKSPAPSSMLADWGSPDGKLDWGVQAAELRKSTSFGVRSSSRPHHETTRAEDNMYPSWMKDGSDMLLAARWSDLEQMVA</sequence>
<dbReference type="OrthoDB" id="410307at2759"/>
<dbReference type="SMART" id="SM00356">
    <property type="entry name" value="ZnF_C3H1"/>
    <property type="match status" value="2"/>
</dbReference>
<dbReference type="SMR" id="A0A8I6XDW8"/>
<reference evidence="8" key="3">
    <citation type="submission" date="2022-01" db="UniProtKB">
        <authorList>
            <consortium name="EnsemblPlants"/>
        </authorList>
    </citation>
    <scope>IDENTIFICATION</scope>
    <source>
        <strain evidence="8">subsp. vulgare</strain>
    </source>
</reference>
<feature type="compositionally biased region" description="Low complexity" evidence="6">
    <location>
        <begin position="378"/>
        <end position="414"/>
    </location>
</feature>
<dbReference type="InterPro" id="IPR036770">
    <property type="entry name" value="Ankyrin_rpt-contain_sf"/>
</dbReference>
<dbReference type="GO" id="GO:0003677">
    <property type="term" value="F:DNA binding"/>
    <property type="evidence" value="ECO:0007669"/>
    <property type="project" value="UniProtKB-KW"/>
</dbReference>